<keyword evidence="3" id="KW-0731">Sigma factor</keyword>
<name>A0ABY2I7E0_9MICO</name>
<dbReference type="Proteomes" id="UP000298252">
    <property type="component" value="Unassembled WGS sequence"/>
</dbReference>
<dbReference type="SUPFAM" id="SSF88659">
    <property type="entry name" value="Sigma3 and sigma4 domains of RNA polymerase sigma factors"/>
    <property type="match status" value="1"/>
</dbReference>
<sequence>MQTCGRRCARATASRSGCSSTGTATGSSATASGWEILSLCVLEELSAPDVGEILGIAPGAVRARLMRAKRRLSHTLDIDSLTVSSGETR</sequence>
<comment type="caution">
    <text evidence="6">The sequence shown here is derived from an EMBL/GenBank/DDBJ whole genome shotgun (WGS) entry which is preliminary data.</text>
</comment>
<keyword evidence="2" id="KW-0805">Transcription regulation</keyword>
<dbReference type="InterPro" id="IPR036388">
    <property type="entry name" value="WH-like_DNA-bd_sf"/>
</dbReference>
<dbReference type="EMBL" id="SOFD01000009">
    <property type="protein sequence ID" value="TFB81110.1"/>
    <property type="molecule type" value="Genomic_DNA"/>
</dbReference>
<dbReference type="RefSeq" id="WP_092339111.1">
    <property type="nucleotide sequence ID" value="NZ_FNIB01000002.1"/>
</dbReference>
<accession>A0ABY2I7E0</accession>
<evidence type="ECO:0000256" key="2">
    <source>
        <dbReference type="ARBA" id="ARBA00023015"/>
    </source>
</evidence>
<feature type="domain" description="RNA polymerase sigma factor 70 region 4 type 2" evidence="5">
    <location>
        <begin position="35"/>
        <end position="72"/>
    </location>
</feature>
<keyword evidence="7" id="KW-1185">Reference proteome</keyword>
<evidence type="ECO:0000259" key="5">
    <source>
        <dbReference type="Pfam" id="PF08281"/>
    </source>
</evidence>
<evidence type="ECO:0000256" key="1">
    <source>
        <dbReference type="ARBA" id="ARBA00010641"/>
    </source>
</evidence>
<protein>
    <recommendedName>
        <fullName evidence="5">RNA polymerase sigma factor 70 region 4 type 2 domain-containing protein</fullName>
    </recommendedName>
</protein>
<evidence type="ECO:0000256" key="4">
    <source>
        <dbReference type="ARBA" id="ARBA00023163"/>
    </source>
</evidence>
<keyword evidence="4" id="KW-0804">Transcription</keyword>
<comment type="similarity">
    <text evidence="1">Belongs to the sigma-70 factor family. ECF subfamily.</text>
</comment>
<proteinExistence type="inferred from homology"/>
<evidence type="ECO:0000256" key="3">
    <source>
        <dbReference type="ARBA" id="ARBA00023082"/>
    </source>
</evidence>
<organism evidence="6 7">
    <name type="scientific">Cryobacterium flavum</name>
    <dbReference type="NCBI Taxonomy" id="1424659"/>
    <lineage>
        <taxon>Bacteria</taxon>
        <taxon>Bacillati</taxon>
        <taxon>Actinomycetota</taxon>
        <taxon>Actinomycetes</taxon>
        <taxon>Micrococcales</taxon>
        <taxon>Microbacteriaceae</taxon>
        <taxon>Cryobacterium</taxon>
    </lineage>
</organism>
<evidence type="ECO:0000313" key="7">
    <source>
        <dbReference type="Proteomes" id="UP000298252"/>
    </source>
</evidence>
<dbReference type="InterPro" id="IPR013324">
    <property type="entry name" value="RNA_pol_sigma_r3/r4-like"/>
</dbReference>
<dbReference type="Gene3D" id="1.10.10.10">
    <property type="entry name" value="Winged helix-like DNA-binding domain superfamily/Winged helix DNA-binding domain"/>
    <property type="match status" value="1"/>
</dbReference>
<reference evidence="6 7" key="1">
    <citation type="submission" date="2019-03" db="EMBL/GenBank/DDBJ databases">
        <title>Genomics of glacier-inhabiting Cryobacterium strains.</title>
        <authorList>
            <person name="Liu Q."/>
            <person name="Xin Y.-H."/>
        </authorList>
    </citation>
    <scope>NUCLEOTIDE SEQUENCE [LARGE SCALE GENOMIC DNA]</scope>
    <source>
        <strain evidence="6 7">Hh8</strain>
    </source>
</reference>
<dbReference type="Pfam" id="PF08281">
    <property type="entry name" value="Sigma70_r4_2"/>
    <property type="match status" value="1"/>
</dbReference>
<gene>
    <name evidence="6" type="ORF">E3O21_04455</name>
</gene>
<dbReference type="InterPro" id="IPR013249">
    <property type="entry name" value="RNA_pol_sigma70_r4_t2"/>
</dbReference>
<evidence type="ECO:0000313" key="6">
    <source>
        <dbReference type="EMBL" id="TFB81110.1"/>
    </source>
</evidence>